<dbReference type="GO" id="GO:0020037">
    <property type="term" value="F:heme binding"/>
    <property type="evidence" value="ECO:0007669"/>
    <property type="project" value="InterPro"/>
</dbReference>
<comment type="similarity">
    <text evidence="3 10">Belongs to the cytochrome P450 family.</text>
</comment>
<dbReference type="GO" id="GO:0004497">
    <property type="term" value="F:monooxygenase activity"/>
    <property type="evidence" value="ECO:0007669"/>
    <property type="project" value="UniProtKB-KW"/>
</dbReference>
<dbReference type="GO" id="GO:0005506">
    <property type="term" value="F:iron ion binding"/>
    <property type="evidence" value="ECO:0007669"/>
    <property type="project" value="InterPro"/>
</dbReference>
<name>A0A5C3KGM0_COPMA</name>
<reference evidence="11 12" key="1">
    <citation type="journal article" date="2019" name="Nat. Ecol. Evol.">
        <title>Megaphylogeny resolves global patterns of mushroom evolution.</title>
        <authorList>
            <person name="Varga T."/>
            <person name="Krizsan K."/>
            <person name="Foldi C."/>
            <person name="Dima B."/>
            <person name="Sanchez-Garcia M."/>
            <person name="Sanchez-Ramirez S."/>
            <person name="Szollosi G.J."/>
            <person name="Szarkandi J.G."/>
            <person name="Papp V."/>
            <person name="Albert L."/>
            <person name="Andreopoulos W."/>
            <person name="Angelini C."/>
            <person name="Antonin V."/>
            <person name="Barry K.W."/>
            <person name="Bougher N.L."/>
            <person name="Buchanan P."/>
            <person name="Buyck B."/>
            <person name="Bense V."/>
            <person name="Catcheside P."/>
            <person name="Chovatia M."/>
            <person name="Cooper J."/>
            <person name="Damon W."/>
            <person name="Desjardin D."/>
            <person name="Finy P."/>
            <person name="Geml J."/>
            <person name="Haridas S."/>
            <person name="Hughes K."/>
            <person name="Justo A."/>
            <person name="Karasinski D."/>
            <person name="Kautmanova I."/>
            <person name="Kiss B."/>
            <person name="Kocsube S."/>
            <person name="Kotiranta H."/>
            <person name="LaButti K.M."/>
            <person name="Lechner B.E."/>
            <person name="Liimatainen K."/>
            <person name="Lipzen A."/>
            <person name="Lukacs Z."/>
            <person name="Mihaltcheva S."/>
            <person name="Morgado L.N."/>
            <person name="Niskanen T."/>
            <person name="Noordeloos M.E."/>
            <person name="Ohm R.A."/>
            <person name="Ortiz-Santana B."/>
            <person name="Ovrebo C."/>
            <person name="Racz N."/>
            <person name="Riley R."/>
            <person name="Savchenko A."/>
            <person name="Shiryaev A."/>
            <person name="Soop K."/>
            <person name="Spirin V."/>
            <person name="Szebenyi C."/>
            <person name="Tomsovsky M."/>
            <person name="Tulloss R.E."/>
            <person name="Uehling J."/>
            <person name="Grigoriev I.V."/>
            <person name="Vagvolgyi C."/>
            <person name="Papp T."/>
            <person name="Martin F.M."/>
            <person name="Miettinen O."/>
            <person name="Hibbett D.S."/>
            <person name="Nagy L.G."/>
        </authorList>
    </citation>
    <scope>NUCLEOTIDE SEQUENCE [LARGE SCALE GENOMIC DNA]</scope>
    <source>
        <strain evidence="11 12">CBS 121175</strain>
    </source>
</reference>
<keyword evidence="5 9" id="KW-0479">Metal-binding</keyword>
<protein>
    <submittedName>
        <fullName evidence="11">Cytochrome P450</fullName>
    </submittedName>
</protein>
<evidence type="ECO:0000256" key="3">
    <source>
        <dbReference type="ARBA" id="ARBA00010617"/>
    </source>
</evidence>
<evidence type="ECO:0000313" key="11">
    <source>
        <dbReference type="EMBL" id="TFK18955.1"/>
    </source>
</evidence>
<keyword evidence="6 10" id="KW-0560">Oxidoreductase</keyword>
<proteinExistence type="inferred from homology"/>
<dbReference type="OrthoDB" id="2789670at2759"/>
<dbReference type="Pfam" id="PF00067">
    <property type="entry name" value="p450"/>
    <property type="match status" value="1"/>
</dbReference>
<keyword evidence="7 9" id="KW-0408">Iron</keyword>
<dbReference type="Gene3D" id="1.10.630.10">
    <property type="entry name" value="Cytochrome P450"/>
    <property type="match status" value="1"/>
</dbReference>
<evidence type="ECO:0000256" key="9">
    <source>
        <dbReference type="PIRSR" id="PIRSR602401-1"/>
    </source>
</evidence>
<dbReference type="InterPro" id="IPR050364">
    <property type="entry name" value="Cytochrome_P450_fung"/>
</dbReference>
<dbReference type="STRING" id="230819.A0A5C3KGM0"/>
<evidence type="ECO:0000256" key="6">
    <source>
        <dbReference type="ARBA" id="ARBA00023002"/>
    </source>
</evidence>
<evidence type="ECO:0000313" key="12">
    <source>
        <dbReference type="Proteomes" id="UP000307440"/>
    </source>
</evidence>
<evidence type="ECO:0000256" key="1">
    <source>
        <dbReference type="ARBA" id="ARBA00001971"/>
    </source>
</evidence>
<dbReference type="InterPro" id="IPR002401">
    <property type="entry name" value="Cyt_P450_E_grp-I"/>
</dbReference>
<sequence>MECEEQRLAWDNVIPLANGEEYKNKRKLFQQHFHPNNMSLHRAGVRQSLPQLLTSVLDNPGDFRRANKMFMIGTIVKLTYGVQKQDRVEYYAKLFDDALEPPMRAAIPGSYLVDIFPWLKYVPEWFPGAGFKKEAREGKELGRRFADEPLEEALKLMVISQTFTMLHSGNGEPYFVATAHADADSAGAGVETTVGTLDYFYYTMTEYPEVQTRAQNELDEYLQGQGLADFHDQPHLPYITAIVKELLRWQPVVPLGIAHQSTEDLVYDGLFIPKDSIIMANQWAMSLDEEEYPEPHVFKPERYLTPDGQLDPSAPNPESIAFGFGRRFCPGSHIALSTMFITVSALLELFTFTKVEEFDPKRQVKSGTSTR</sequence>
<dbReference type="InterPro" id="IPR001128">
    <property type="entry name" value="Cyt_P450"/>
</dbReference>
<dbReference type="InterPro" id="IPR036396">
    <property type="entry name" value="Cyt_P450_sf"/>
</dbReference>
<keyword evidence="8 10" id="KW-0503">Monooxygenase</keyword>
<dbReference type="SUPFAM" id="SSF48264">
    <property type="entry name" value="Cytochrome P450"/>
    <property type="match status" value="1"/>
</dbReference>
<evidence type="ECO:0000256" key="8">
    <source>
        <dbReference type="ARBA" id="ARBA00023033"/>
    </source>
</evidence>
<dbReference type="PRINTS" id="PR00463">
    <property type="entry name" value="EP450I"/>
</dbReference>
<keyword evidence="12" id="KW-1185">Reference proteome</keyword>
<comment type="cofactor">
    <cofactor evidence="1 9">
        <name>heme</name>
        <dbReference type="ChEBI" id="CHEBI:30413"/>
    </cofactor>
</comment>
<evidence type="ECO:0000256" key="5">
    <source>
        <dbReference type="ARBA" id="ARBA00022723"/>
    </source>
</evidence>
<gene>
    <name evidence="11" type="ORF">FA15DRAFT_697813</name>
</gene>
<dbReference type="GO" id="GO:0016705">
    <property type="term" value="F:oxidoreductase activity, acting on paired donors, with incorporation or reduction of molecular oxygen"/>
    <property type="evidence" value="ECO:0007669"/>
    <property type="project" value="InterPro"/>
</dbReference>
<evidence type="ECO:0000256" key="10">
    <source>
        <dbReference type="RuleBase" id="RU000461"/>
    </source>
</evidence>
<dbReference type="Proteomes" id="UP000307440">
    <property type="component" value="Unassembled WGS sequence"/>
</dbReference>
<dbReference type="PANTHER" id="PTHR46300:SF7">
    <property type="entry name" value="P450, PUTATIVE (EUROFUNG)-RELATED"/>
    <property type="match status" value="1"/>
</dbReference>
<evidence type="ECO:0000256" key="7">
    <source>
        <dbReference type="ARBA" id="ARBA00023004"/>
    </source>
</evidence>
<dbReference type="PANTHER" id="PTHR46300">
    <property type="entry name" value="P450, PUTATIVE (EUROFUNG)-RELATED-RELATED"/>
    <property type="match status" value="1"/>
</dbReference>
<comment type="pathway">
    <text evidence="2">Secondary metabolite biosynthesis.</text>
</comment>
<dbReference type="PRINTS" id="PR00385">
    <property type="entry name" value="P450"/>
</dbReference>
<keyword evidence="4 9" id="KW-0349">Heme</keyword>
<dbReference type="EMBL" id="ML210367">
    <property type="protein sequence ID" value="TFK18955.1"/>
    <property type="molecule type" value="Genomic_DNA"/>
</dbReference>
<evidence type="ECO:0000256" key="4">
    <source>
        <dbReference type="ARBA" id="ARBA00022617"/>
    </source>
</evidence>
<evidence type="ECO:0000256" key="2">
    <source>
        <dbReference type="ARBA" id="ARBA00005179"/>
    </source>
</evidence>
<dbReference type="InterPro" id="IPR017972">
    <property type="entry name" value="Cyt_P450_CS"/>
</dbReference>
<dbReference type="AlphaFoldDB" id="A0A5C3KGM0"/>
<feature type="binding site" description="axial binding residue" evidence="9">
    <location>
        <position position="329"/>
    </location>
    <ligand>
        <name>heme</name>
        <dbReference type="ChEBI" id="CHEBI:30413"/>
    </ligand>
    <ligandPart>
        <name>Fe</name>
        <dbReference type="ChEBI" id="CHEBI:18248"/>
    </ligandPart>
</feature>
<dbReference type="PROSITE" id="PS00086">
    <property type="entry name" value="CYTOCHROME_P450"/>
    <property type="match status" value="1"/>
</dbReference>
<organism evidence="11 12">
    <name type="scientific">Coprinopsis marcescibilis</name>
    <name type="common">Agaric fungus</name>
    <name type="synonym">Psathyrella marcescibilis</name>
    <dbReference type="NCBI Taxonomy" id="230819"/>
    <lineage>
        <taxon>Eukaryota</taxon>
        <taxon>Fungi</taxon>
        <taxon>Dikarya</taxon>
        <taxon>Basidiomycota</taxon>
        <taxon>Agaricomycotina</taxon>
        <taxon>Agaricomycetes</taxon>
        <taxon>Agaricomycetidae</taxon>
        <taxon>Agaricales</taxon>
        <taxon>Agaricineae</taxon>
        <taxon>Psathyrellaceae</taxon>
        <taxon>Coprinopsis</taxon>
    </lineage>
</organism>
<accession>A0A5C3KGM0</accession>